<evidence type="ECO:0000256" key="2">
    <source>
        <dbReference type="SAM" id="MobiDB-lite"/>
    </source>
</evidence>
<dbReference type="GO" id="GO:0009733">
    <property type="term" value="P:response to auxin"/>
    <property type="evidence" value="ECO:0007669"/>
    <property type="project" value="InterPro"/>
</dbReference>
<keyword evidence="4" id="KW-1185">Reference proteome</keyword>
<accession>A0A7J6WP65</accession>
<dbReference type="PANTHER" id="PTHR31374:SF198">
    <property type="entry name" value="AUXIN-RESPONSIVE PROTEIN SAUR72"/>
    <property type="match status" value="1"/>
</dbReference>
<reference evidence="3 4" key="1">
    <citation type="submission" date="2020-06" db="EMBL/GenBank/DDBJ databases">
        <title>Transcriptomic and genomic resources for Thalictrum thalictroides and T. hernandezii: Facilitating candidate gene discovery in an emerging model plant lineage.</title>
        <authorList>
            <person name="Arias T."/>
            <person name="Riano-Pachon D.M."/>
            <person name="Di Stilio V.S."/>
        </authorList>
    </citation>
    <scope>NUCLEOTIDE SEQUENCE [LARGE SCALE GENOMIC DNA]</scope>
    <source>
        <strain evidence="4">cv. WT478/WT964</strain>
        <tissue evidence="3">Leaves</tissue>
    </source>
</reference>
<comment type="similarity">
    <text evidence="1">Belongs to the ARG7 family.</text>
</comment>
<name>A0A7J6WP65_THATH</name>
<dbReference type="OrthoDB" id="838391at2759"/>
<dbReference type="Proteomes" id="UP000554482">
    <property type="component" value="Unassembled WGS sequence"/>
</dbReference>
<evidence type="ECO:0000313" key="3">
    <source>
        <dbReference type="EMBL" id="KAF5198743.1"/>
    </source>
</evidence>
<dbReference type="AlphaFoldDB" id="A0A7J6WP65"/>
<dbReference type="Pfam" id="PF02519">
    <property type="entry name" value="Auxin_inducible"/>
    <property type="match status" value="1"/>
</dbReference>
<protein>
    <submittedName>
        <fullName evidence="3">Auxin-responsive family protein</fullName>
    </submittedName>
</protein>
<gene>
    <name evidence="3" type="ORF">FRX31_011670</name>
</gene>
<evidence type="ECO:0000256" key="1">
    <source>
        <dbReference type="ARBA" id="ARBA00006974"/>
    </source>
</evidence>
<sequence length="129" mass="15074">MKQLIRRLSRVADSSNYSLLRSDSRRTTRTKDGRNNNKNTGVRVPQGHIPVYVGDEMERFLVSAEFLNHPIFLQLLNKSAQEYGYEQQGVLKIPCAVLVFRRVLHVLQFGDFDDELKRHFFDNDFDELS</sequence>
<organism evidence="3 4">
    <name type="scientific">Thalictrum thalictroides</name>
    <name type="common">Rue-anemone</name>
    <name type="synonym">Anemone thalictroides</name>
    <dbReference type="NCBI Taxonomy" id="46969"/>
    <lineage>
        <taxon>Eukaryota</taxon>
        <taxon>Viridiplantae</taxon>
        <taxon>Streptophyta</taxon>
        <taxon>Embryophyta</taxon>
        <taxon>Tracheophyta</taxon>
        <taxon>Spermatophyta</taxon>
        <taxon>Magnoliopsida</taxon>
        <taxon>Ranunculales</taxon>
        <taxon>Ranunculaceae</taxon>
        <taxon>Thalictroideae</taxon>
        <taxon>Thalictrum</taxon>
    </lineage>
</organism>
<feature type="compositionally biased region" description="Basic and acidic residues" evidence="2">
    <location>
        <begin position="22"/>
        <end position="35"/>
    </location>
</feature>
<dbReference type="EMBL" id="JABWDY010012897">
    <property type="protein sequence ID" value="KAF5198743.1"/>
    <property type="molecule type" value="Genomic_DNA"/>
</dbReference>
<comment type="caution">
    <text evidence="3">The sequence shown here is derived from an EMBL/GenBank/DDBJ whole genome shotgun (WGS) entry which is preliminary data.</text>
</comment>
<dbReference type="InterPro" id="IPR003676">
    <property type="entry name" value="SAUR_fam"/>
</dbReference>
<evidence type="ECO:0000313" key="4">
    <source>
        <dbReference type="Proteomes" id="UP000554482"/>
    </source>
</evidence>
<dbReference type="PANTHER" id="PTHR31374">
    <property type="entry name" value="AUXIN-INDUCED PROTEIN-LIKE-RELATED"/>
    <property type="match status" value="1"/>
</dbReference>
<feature type="region of interest" description="Disordered" evidence="2">
    <location>
        <begin position="22"/>
        <end position="42"/>
    </location>
</feature>
<proteinExistence type="inferred from homology"/>